<protein>
    <recommendedName>
        <fullName evidence="2">Aminotransferase-like plant mobile domain-containing protein</fullName>
    </recommendedName>
</protein>
<dbReference type="EMBL" id="JABEZV010000010">
    <property type="protein sequence ID" value="MBA0723216.1"/>
    <property type="molecule type" value="Genomic_DNA"/>
</dbReference>
<evidence type="ECO:0000256" key="1">
    <source>
        <dbReference type="SAM" id="MobiDB-lite"/>
    </source>
</evidence>
<name>A0A7J9AGK2_9ROSI</name>
<evidence type="ECO:0000313" key="3">
    <source>
        <dbReference type="EMBL" id="MBA0723216.1"/>
    </source>
</evidence>
<evidence type="ECO:0000259" key="2">
    <source>
        <dbReference type="Pfam" id="PF10536"/>
    </source>
</evidence>
<dbReference type="PANTHER" id="PTHR46033">
    <property type="entry name" value="PROTEIN MAIN-LIKE 2"/>
    <property type="match status" value="1"/>
</dbReference>
<evidence type="ECO:0000313" key="4">
    <source>
        <dbReference type="Proteomes" id="UP000593574"/>
    </source>
</evidence>
<dbReference type="GO" id="GO:0010073">
    <property type="term" value="P:meristem maintenance"/>
    <property type="evidence" value="ECO:0007669"/>
    <property type="project" value="InterPro"/>
</dbReference>
<organism evidence="3 4">
    <name type="scientific">Gossypium laxum</name>
    <dbReference type="NCBI Taxonomy" id="34288"/>
    <lineage>
        <taxon>Eukaryota</taxon>
        <taxon>Viridiplantae</taxon>
        <taxon>Streptophyta</taxon>
        <taxon>Embryophyta</taxon>
        <taxon>Tracheophyta</taxon>
        <taxon>Spermatophyta</taxon>
        <taxon>Magnoliopsida</taxon>
        <taxon>eudicotyledons</taxon>
        <taxon>Gunneridae</taxon>
        <taxon>Pentapetalae</taxon>
        <taxon>rosids</taxon>
        <taxon>malvids</taxon>
        <taxon>Malvales</taxon>
        <taxon>Malvaceae</taxon>
        <taxon>Malvoideae</taxon>
        <taxon>Gossypium</taxon>
    </lineage>
</organism>
<keyword evidence="4" id="KW-1185">Reference proteome</keyword>
<reference evidence="3 4" key="1">
    <citation type="journal article" date="2019" name="Genome Biol. Evol.">
        <title>Insights into the evolution of the New World diploid cottons (Gossypium, subgenus Houzingenia) based on genome sequencing.</title>
        <authorList>
            <person name="Grover C.E."/>
            <person name="Arick M.A. 2nd"/>
            <person name="Thrash A."/>
            <person name="Conover J.L."/>
            <person name="Sanders W.S."/>
            <person name="Peterson D.G."/>
            <person name="Frelichowski J.E."/>
            <person name="Scheffler J.A."/>
            <person name="Scheffler B.E."/>
            <person name="Wendel J.F."/>
        </authorList>
    </citation>
    <scope>NUCLEOTIDE SEQUENCE [LARGE SCALE GENOMIC DNA]</scope>
    <source>
        <strain evidence="3">4</strain>
        <tissue evidence="3">Leaf</tissue>
    </source>
</reference>
<proteinExistence type="predicted"/>
<accession>A0A7J9AGK2</accession>
<feature type="domain" description="Aminotransferase-like plant mobile" evidence="2">
    <location>
        <begin position="70"/>
        <end position="163"/>
    </location>
</feature>
<dbReference type="InterPro" id="IPR044824">
    <property type="entry name" value="MAIN-like"/>
</dbReference>
<gene>
    <name evidence="3" type="ORF">Golax_003818</name>
</gene>
<dbReference type="PANTHER" id="PTHR46033:SF8">
    <property type="entry name" value="PROTEIN MAINTENANCE OF MERISTEMS-LIKE"/>
    <property type="match status" value="1"/>
</dbReference>
<dbReference type="InterPro" id="IPR019557">
    <property type="entry name" value="AminoTfrase-like_pln_mobile"/>
</dbReference>
<dbReference type="AlphaFoldDB" id="A0A7J9AGK2"/>
<dbReference type="Proteomes" id="UP000593574">
    <property type="component" value="Unassembled WGS sequence"/>
</dbReference>
<comment type="caution">
    <text evidence="3">The sequence shown here is derived from an EMBL/GenBank/DDBJ whole genome shotgun (WGS) entry which is preliminary data.</text>
</comment>
<feature type="region of interest" description="Disordered" evidence="1">
    <location>
        <begin position="281"/>
        <end position="313"/>
    </location>
</feature>
<dbReference type="Pfam" id="PF10536">
    <property type="entry name" value="PMD"/>
    <property type="match status" value="1"/>
</dbReference>
<sequence length="364" mass="40694">MGKPVIYEIHGQLKTTRLLHPSRMSEGYKLDLQLISALFASGCTSHHRIWDSSEQSDPLSVTVGKVLDKFEGCQISMNWLKDNFNELPKDPKDLIGEVIQQYARAYIMRLIKGILMPDKSQILVHVRWLLHIVDFKDCEKLSWGSVVLSTLYREMCQATQLRWNHGSSYVGLPEVLEDIKLLLDQWSKVEVNVGREGNVDSGRDSGNTRNRSGVKAVQVKATNFATTAKPKGAAQGGHVREGQHRLVANTATIDDYLAWFRVVGKSYLLSPEKRSLQIRVKRSRQPPQETKRGCGRMTGSSSAPAKDASPMATQYPSQFPPGILIQITNHVFYSQAPSHYGPPPHMVGSFFLAGTGTTKMCKCR</sequence>